<dbReference type="InterPro" id="IPR030458">
    <property type="entry name" value="Glyco_hydro_31_AS"/>
</dbReference>
<comment type="function">
    <text evidence="16">Glucosidase involved in the degradation of cellulosic biomass. Has both alpha- and beta-glucosidase activity.</text>
</comment>
<dbReference type="GO" id="GO:0004558">
    <property type="term" value="F:alpha-1,4-glucosidase activity"/>
    <property type="evidence" value="ECO:0007669"/>
    <property type="project" value="UniProtKB-EC"/>
</dbReference>
<feature type="region of interest" description="Disordered" evidence="18">
    <location>
        <begin position="445"/>
        <end position="485"/>
    </location>
</feature>
<name>A0A6A6ZXR7_9PLEO</name>
<dbReference type="PANTHER" id="PTHR22762">
    <property type="entry name" value="ALPHA-GLUCOSIDASE"/>
    <property type="match status" value="1"/>
</dbReference>
<keyword evidence="15" id="KW-0624">Polysaccharide degradation</keyword>
<dbReference type="SUPFAM" id="SSF51011">
    <property type="entry name" value="Glycosyl hydrolase domain"/>
    <property type="match status" value="1"/>
</dbReference>
<dbReference type="EC" id="3.2.1.20" evidence="5"/>
<evidence type="ECO:0000256" key="2">
    <source>
        <dbReference type="ARBA" id="ARBA00001657"/>
    </source>
</evidence>
<dbReference type="Gene3D" id="2.60.40.1760">
    <property type="entry name" value="glycosyl hydrolase (family 31)"/>
    <property type="match status" value="1"/>
</dbReference>
<keyword evidence="8" id="KW-0964">Secreted</keyword>
<dbReference type="Gene3D" id="3.20.20.80">
    <property type="entry name" value="Glycosidases"/>
    <property type="match status" value="2"/>
</dbReference>
<dbReference type="PROSITE" id="PS00129">
    <property type="entry name" value="GLYCOSYL_HYDROL_F31_1"/>
    <property type="match status" value="1"/>
</dbReference>
<evidence type="ECO:0000256" key="7">
    <source>
        <dbReference type="ARBA" id="ARBA00014002"/>
    </source>
</evidence>
<dbReference type="InterPro" id="IPR013780">
    <property type="entry name" value="Glyco_hydro_b"/>
</dbReference>
<dbReference type="AlphaFoldDB" id="A0A6A6ZXR7"/>
<dbReference type="CDD" id="cd14752">
    <property type="entry name" value="GH31_N"/>
    <property type="match status" value="1"/>
</dbReference>
<feature type="domain" description="Glycoside hydrolase family 31 N-terminal" evidence="21">
    <location>
        <begin position="107"/>
        <end position="225"/>
    </location>
</feature>
<dbReference type="SUPFAM" id="SSF51445">
    <property type="entry name" value="(Trans)glycosidases"/>
    <property type="match status" value="1"/>
</dbReference>
<keyword evidence="14" id="KW-0961">Cell wall biogenesis/degradation</keyword>
<dbReference type="Gene3D" id="2.60.40.1180">
    <property type="entry name" value="Golgi alpha-mannosidase II"/>
    <property type="match status" value="2"/>
</dbReference>
<keyword evidence="10 17" id="KW-0378">Hydrolase</keyword>
<accession>A0A6A6ZXR7</accession>
<dbReference type="EC" id="3.2.1.21" evidence="6"/>
<feature type="signal peptide" evidence="19">
    <location>
        <begin position="1"/>
        <end position="17"/>
    </location>
</feature>
<evidence type="ECO:0000256" key="3">
    <source>
        <dbReference type="ARBA" id="ARBA00004613"/>
    </source>
</evidence>
<dbReference type="EMBL" id="MU006227">
    <property type="protein sequence ID" value="KAF2825646.1"/>
    <property type="molecule type" value="Genomic_DNA"/>
</dbReference>
<dbReference type="Pfam" id="PF21365">
    <property type="entry name" value="Glyco_hydro_31_3rd"/>
    <property type="match status" value="1"/>
</dbReference>
<sequence>MFTKGLVLLGSALPALAVSLEKRQSPTLDACPGYTASNVRNDGSTVTADLALAGTACNVYGDDLKDLKLLVEYQTEQRLHVKIYDQAEDVYQIQESVWPRPSGGNNANPTTSDLAFSWTNNPFTFAITRKANNETLFDSSAAPFVFEDQYLRLRTSLSDSPSLYGLGEHTDPFQLNTTNYTSTLWNRDAYGTPPGTNLYGSHPVYVDHRGENGTHGVLLASSAGMDIKIDDSDGAYLEYNALGGVVDLYFLAGPSPKEVAVQYSALSGTPAMMPYWGFGSHQCKYGYRDVWQVAEVVANYSAAAIPLETMWTDIDYMELRRLFTLDPERYPLELVRQLVDYLHQHQQHYIVMVNSAIWRGDNDVYNDGAELEVWQKRANGSFYEGAVWPGPTVFPDWFHPNTQGYWDGKFAEFFDASTGVDIDGLWNDMNEPANFCPYPCANPDDYSTKSKNPPQPPPVRENADGRQIPGFPAGFQPGGNNTRHSVELQAPSAGLIKRVGKRQASNNSADLAEHLGLPGRDLINPGYTIKNPAGSISNMTMDTSIQNYDGTYHYDTHNFWGSMMSIASRKSMVARRPTRRPLIITRSTFVGLGKYVGKWLGDNVSTWEQYRFSIAGVLNFASIFQIPMVGPDICGFAGNTTETLCARWTTLGAFYPFMRNHAGDTSIDQEYYRWPLTSAAARKIIPVRYRLLDYFYTAFHRQTTTGLPSLNPLFYHYPEDANTFGIEHQFFYGDDILVSPVLEENSTSVSIYLPNATFYDFWTLERVQGSGAYINLTDVGFDTIPLHIRGGAILPLRAESANTTTELRKQDFVLWIAPNSTNQAYGTLYLDDGDSLEQTATSSIIFTYDDGAFSMSGDFGFPSDVSIKNITLLGAKGQQTVEGPVSLRQPFEHCF</sequence>
<comment type="similarity">
    <text evidence="4 17">Belongs to the glycosyl hydrolase 31 family.</text>
</comment>
<evidence type="ECO:0000256" key="8">
    <source>
        <dbReference type="ARBA" id="ARBA00022525"/>
    </source>
</evidence>
<organism evidence="23 24">
    <name type="scientific">Ophiobolus disseminans</name>
    <dbReference type="NCBI Taxonomy" id="1469910"/>
    <lineage>
        <taxon>Eukaryota</taxon>
        <taxon>Fungi</taxon>
        <taxon>Dikarya</taxon>
        <taxon>Ascomycota</taxon>
        <taxon>Pezizomycotina</taxon>
        <taxon>Dothideomycetes</taxon>
        <taxon>Pleosporomycetidae</taxon>
        <taxon>Pleosporales</taxon>
        <taxon>Pleosporineae</taxon>
        <taxon>Phaeosphaeriaceae</taxon>
        <taxon>Ophiobolus</taxon>
    </lineage>
</organism>
<comment type="subcellular location">
    <subcellularLocation>
        <location evidence="3">Secreted</location>
    </subcellularLocation>
</comment>
<proteinExistence type="inferred from homology"/>
<evidence type="ECO:0000313" key="23">
    <source>
        <dbReference type="EMBL" id="KAF2825646.1"/>
    </source>
</evidence>
<dbReference type="GO" id="GO:0000272">
    <property type="term" value="P:polysaccharide catabolic process"/>
    <property type="evidence" value="ECO:0007669"/>
    <property type="project" value="UniProtKB-KW"/>
</dbReference>
<dbReference type="InterPro" id="IPR025887">
    <property type="entry name" value="Glyco_hydro_31_N_dom"/>
</dbReference>
<dbReference type="InterPro" id="IPR000322">
    <property type="entry name" value="Glyco_hydro_31_TIM"/>
</dbReference>
<feature type="domain" description="Glycoside hydrolase family 31 TIM barrel" evidence="20">
    <location>
        <begin position="270"/>
        <end position="698"/>
    </location>
</feature>
<keyword evidence="12" id="KW-0119">Carbohydrate metabolism</keyword>
<dbReference type="PANTHER" id="PTHR22762:SF67">
    <property type="entry name" value="ALPHA_BETA-GLUCOSIDASE AGDC-RELATED"/>
    <property type="match status" value="1"/>
</dbReference>
<evidence type="ECO:0000256" key="17">
    <source>
        <dbReference type="RuleBase" id="RU361185"/>
    </source>
</evidence>
<keyword evidence="9 19" id="KW-0732">Signal</keyword>
<dbReference type="InterPro" id="IPR048395">
    <property type="entry name" value="Glyco_hydro_31_C"/>
</dbReference>
<dbReference type="GO" id="GO:0071555">
    <property type="term" value="P:cell wall organization"/>
    <property type="evidence" value="ECO:0007669"/>
    <property type="project" value="UniProtKB-KW"/>
</dbReference>
<comment type="catalytic activity">
    <reaction evidence="1">
        <text>Hydrolysis of terminal, non-reducing beta-D-glucosyl residues with release of beta-D-glucose.</text>
        <dbReference type="EC" id="3.2.1.21"/>
    </reaction>
</comment>
<protein>
    <recommendedName>
        <fullName evidence="7">Probable alpha/beta-glucosidase agdC</fullName>
        <ecNumber evidence="5">3.2.1.20</ecNumber>
        <ecNumber evidence="6">3.2.1.21</ecNumber>
    </recommendedName>
</protein>
<evidence type="ECO:0000256" key="4">
    <source>
        <dbReference type="ARBA" id="ARBA00007806"/>
    </source>
</evidence>
<evidence type="ECO:0000256" key="11">
    <source>
        <dbReference type="ARBA" id="ARBA00023180"/>
    </source>
</evidence>
<keyword evidence="11" id="KW-0325">Glycoprotein</keyword>
<evidence type="ECO:0000256" key="9">
    <source>
        <dbReference type="ARBA" id="ARBA00022729"/>
    </source>
</evidence>
<evidence type="ECO:0000259" key="22">
    <source>
        <dbReference type="Pfam" id="PF21365"/>
    </source>
</evidence>
<dbReference type="GO" id="GO:0030246">
    <property type="term" value="F:carbohydrate binding"/>
    <property type="evidence" value="ECO:0007669"/>
    <property type="project" value="InterPro"/>
</dbReference>
<dbReference type="PROSITE" id="PS00707">
    <property type="entry name" value="GLYCOSYL_HYDROL_F31_2"/>
    <property type="match status" value="1"/>
</dbReference>
<evidence type="ECO:0000256" key="16">
    <source>
        <dbReference type="ARBA" id="ARBA00025512"/>
    </source>
</evidence>
<dbReference type="Pfam" id="PF01055">
    <property type="entry name" value="Glyco_hydro_31_2nd"/>
    <property type="match status" value="1"/>
</dbReference>
<dbReference type="Proteomes" id="UP000799424">
    <property type="component" value="Unassembled WGS sequence"/>
</dbReference>
<dbReference type="InterPro" id="IPR017853">
    <property type="entry name" value="GH"/>
</dbReference>
<dbReference type="OrthoDB" id="5839090at2759"/>
<dbReference type="InterPro" id="IPR011013">
    <property type="entry name" value="Gal_mutarotase_sf_dom"/>
</dbReference>
<evidence type="ECO:0000256" key="19">
    <source>
        <dbReference type="SAM" id="SignalP"/>
    </source>
</evidence>
<gene>
    <name evidence="23" type="ORF">CC86DRAFT_370597</name>
</gene>
<dbReference type="SUPFAM" id="SSF74650">
    <property type="entry name" value="Galactose mutarotase-like"/>
    <property type="match status" value="1"/>
</dbReference>
<feature type="chain" id="PRO_5025418525" description="Probable alpha/beta-glucosidase agdC" evidence="19">
    <location>
        <begin position="18"/>
        <end position="895"/>
    </location>
</feature>
<evidence type="ECO:0000256" key="15">
    <source>
        <dbReference type="ARBA" id="ARBA00023326"/>
    </source>
</evidence>
<dbReference type="InterPro" id="IPR030459">
    <property type="entry name" value="Glyco_hydro_31_CS"/>
</dbReference>
<evidence type="ECO:0000259" key="20">
    <source>
        <dbReference type="Pfam" id="PF01055"/>
    </source>
</evidence>
<dbReference type="CDD" id="cd06602">
    <property type="entry name" value="GH31_MGAM_SI_GAA"/>
    <property type="match status" value="1"/>
</dbReference>
<dbReference type="GO" id="GO:0005576">
    <property type="term" value="C:extracellular region"/>
    <property type="evidence" value="ECO:0007669"/>
    <property type="project" value="UniProtKB-SubCell"/>
</dbReference>
<evidence type="ECO:0000313" key="24">
    <source>
        <dbReference type="Proteomes" id="UP000799424"/>
    </source>
</evidence>
<dbReference type="GO" id="GO:0008422">
    <property type="term" value="F:beta-glucosidase activity"/>
    <property type="evidence" value="ECO:0007669"/>
    <property type="project" value="UniProtKB-EC"/>
</dbReference>
<feature type="domain" description="Glycosyl hydrolase family 31 C-terminal" evidence="22">
    <location>
        <begin position="706"/>
        <end position="794"/>
    </location>
</feature>
<evidence type="ECO:0000256" key="12">
    <source>
        <dbReference type="ARBA" id="ARBA00023277"/>
    </source>
</evidence>
<evidence type="ECO:0000256" key="14">
    <source>
        <dbReference type="ARBA" id="ARBA00023316"/>
    </source>
</evidence>
<dbReference type="Pfam" id="PF13802">
    <property type="entry name" value="Gal_mutarotas_2"/>
    <property type="match status" value="1"/>
</dbReference>
<evidence type="ECO:0000256" key="10">
    <source>
        <dbReference type="ARBA" id="ARBA00022801"/>
    </source>
</evidence>
<evidence type="ECO:0000256" key="6">
    <source>
        <dbReference type="ARBA" id="ARBA00012744"/>
    </source>
</evidence>
<evidence type="ECO:0000256" key="13">
    <source>
        <dbReference type="ARBA" id="ARBA00023295"/>
    </source>
</evidence>
<comment type="catalytic activity">
    <reaction evidence="2">
        <text>Hydrolysis of terminal, non-reducing (1-&gt;4)-linked alpha-D-glucose residues with release of alpha-D-glucose.</text>
        <dbReference type="EC" id="3.2.1.20"/>
    </reaction>
</comment>
<evidence type="ECO:0000256" key="5">
    <source>
        <dbReference type="ARBA" id="ARBA00012741"/>
    </source>
</evidence>
<evidence type="ECO:0000259" key="21">
    <source>
        <dbReference type="Pfam" id="PF13802"/>
    </source>
</evidence>
<evidence type="ECO:0000256" key="1">
    <source>
        <dbReference type="ARBA" id="ARBA00000448"/>
    </source>
</evidence>
<keyword evidence="13 17" id="KW-0326">Glycosidase</keyword>
<evidence type="ECO:0000256" key="18">
    <source>
        <dbReference type="SAM" id="MobiDB-lite"/>
    </source>
</evidence>
<reference evidence="23" key="1">
    <citation type="journal article" date="2020" name="Stud. Mycol.">
        <title>101 Dothideomycetes genomes: a test case for predicting lifestyles and emergence of pathogens.</title>
        <authorList>
            <person name="Haridas S."/>
            <person name="Albert R."/>
            <person name="Binder M."/>
            <person name="Bloem J."/>
            <person name="Labutti K."/>
            <person name="Salamov A."/>
            <person name="Andreopoulos B."/>
            <person name="Baker S."/>
            <person name="Barry K."/>
            <person name="Bills G."/>
            <person name="Bluhm B."/>
            <person name="Cannon C."/>
            <person name="Castanera R."/>
            <person name="Culley D."/>
            <person name="Daum C."/>
            <person name="Ezra D."/>
            <person name="Gonzalez J."/>
            <person name="Henrissat B."/>
            <person name="Kuo A."/>
            <person name="Liang C."/>
            <person name="Lipzen A."/>
            <person name="Lutzoni F."/>
            <person name="Magnuson J."/>
            <person name="Mondo S."/>
            <person name="Nolan M."/>
            <person name="Ohm R."/>
            <person name="Pangilinan J."/>
            <person name="Park H.-J."/>
            <person name="Ramirez L."/>
            <person name="Alfaro M."/>
            <person name="Sun H."/>
            <person name="Tritt A."/>
            <person name="Yoshinaga Y."/>
            <person name="Zwiers L.-H."/>
            <person name="Turgeon B."/>
            <person name="Goodwin S."/>
            <person name="Spatafora J."/>
            <person name="Crous P."/>
            <person name="Grigoriev I."/>
        </authorList>
    </citation>
    <scope>NUCLEOTIDE SEQUENCE</scope>
    <source>
        <strain evidence="23">CBS 113818</strain>
    </source>
</reference>
<keyword evidence="24" id="KW-1185">Reference proteome</keyword>